<feature type="transmembrane region" description="Helical" evidence="8">
    <location>
        <begin position="365"/>
        <end position="390"/>
    </location>
</feature>
<accession>A0A2T2N230</accession>
<dbReference type="GO" id="GO:0005351">
    <property type="term" value="F:carbohydrate:proton symporter activity"/>
    <property type="evidence" value="ECO:0007669"/>
    <property type="project" value="TreeGrafter"/>
</dbReference>
<dbReference type="NCBIfam" id="TIGR00879">
    <property type="entry name" value="SP"/>
    <property type="match status" value="1"/>
</dbReference>
<dbReference type="AlphaFoldDB" id="A0A2T2N230"/>
<dbReference type="InterPro" id="IPR003663">
    <property type="entry name" value="Sugar/inositol_transpt"/>
</dbReference>
<feature type="transmembrane region" description="Helical" evidence="8">
    <location>
        <begin position="433"/>
        <end position="453"/>
    </location>
</feature>
<feature type="transmembrane region" description="Helical" evidence="8">
    <location>
        <begin position="148"/>
        <end position="170"/>
    </location>
</feature>
<feature type="transmembrane region" description="Helical" evidence="8">
    <location>
        <begin position="176"/>
        <end position="199"/>
    </location>
</feature>
<keyword evidence="11" id="KW-1185">Reference proteome</keyword>
<dbReference type="InterPro" id="IPR020846">
    <property type="entry name" value="MFS_dom"/>
</dbReference>
<dbReference type="EMBL" id="KZ678155">
    <property type="protein sequence ID" value="PSN59493.1"/>
    <property type="molecule type" value="Genomic_DNA"/>
</dbReference>
<protein>
    <submittedName>
        <fullName evidence="10">General substrate transporter</fullName>
    </submittedName>
</protein>
<evidence type="ECO:0000313" key="10">
    <source>
        <dbReference type="EMBL" id="PSN59493.1"/>
    </source>
</evidence>
<keyword evidence="4 8" id="KW-0812">Transmembrane</keyword>
<organism evidence="10 11">
    <name type="scientific">Corynespora cassiicola Philippines</name>
    <dbReference type="NCBI Taxonomy" id="1448308"/>
    <lineage>
        <taxon>Eukaryota</taxon>
        <taxon>Fungi</taxon>
        <taxon>Dikarya</taxon>
        <taxon>Ascomycota</taxon>
        <taxon>Pezizomycotina</taxon>
        <taxon>Dothideomycetes</taxon>
        <taxon>Pleosporomycetidae</taxon>
        <taxon>Pleosporales</taxon>
        <taxon>Corynesporascaceae</taxon>
        <taxon>Corynespora</taxon>
    </lineage>
</organism>
<dbReference type="PANTHER" id="PTHR48022">
    <property type="entry name" value="PLASTIDIC GLUCOSE TRANSPORTER 4"/>
    <property type="match status" value="1"/>
</dbReference>
<feature type="transmembrane region" description="Helical" evidence="8">
    <location>
        <begin position="113"/>
        <end position="136"/>
    </location>
</feature>
<evidence type="ECO:0000313" key="11">
    <source>
        <dbReference type="Proteomes" id="UP000240883"/>
    </source>
</evidence>
<comment type="similarity">
    <text evidence="2 7">Belongs to the major facilitator superfamily. Sugar transporter (TC 2.A.1.1) family.</text>
</comment>
<dbReference type="Gene3D" id="1.20.1250.20">
    <property type="entry name" value="MFS general substrate transporter like domains"/>
    <property type="match status" value="1"/>
</dbReference>
<gene>
    <name evidence="10" type="ORF">BS50DRAFT_579910</name>
</gene>
<evidence type="ECO:0000256" key="4">
    <source>
        <dbReference type="ARBA" id="ARBA00022692"/>
    </source>
</evidence>
<dbReference type="SUPFAM" id="SSF103473">
    <property type="entry name" value="MFS general substrate transporter"/>
    <property type="match status" value="1"/>
</dbReference>
<keyword evidence="3 7" id="KW-0813">Transport</keyword>
<dbReference type="PANTHER" id="PTHR48022:SF31">
    <property type="entry name" value="HEXOSE TRANSPORTER"/>
    <property type="match status" value="1"/>
</dbReference>
<sequence>MSESKISRLVPRNQFLLLACIIMTSVADSVLLGYDSSLMGSFNVMPSYINYFTLTTTTKSLNTAISYMGGAVCALFAGPVVDLRGRKESIYYSAIITLIGGVIQGAAQNIGMFIAGRFIVGLGLGFGQVAAPTLVAETAPVKWRGFALGLYYACWGIGTLIASGVCYGTEDMATSWAWRIPSLLQAAPSVLVMIILFFVPESPRWLISKGRHDEAKEILAIANANGDISDPVVLIQFKEIEDTIRWEKERELTIFQALAQPANRKRLLITTTFSIIVMLPGTNIVQFYFGDMLSSAGISDPKTQLQVNVILTSWTFVVAVVASFFADKMGRKLLCVLSLSSGCVALYILAGLTAKFGTSDNTSGVYGTIAMIFIYNATYAWGITPLTVLYPPEVLSFDIRAAGMGIYTFTTKLCGLFVTMVLPFGLAAISWKVYIINASVDILMVIFVIFVWVETRGLTLEEVDKLFDGEKHSDVPDLEAVLDGKIVDLDIGDSVSAGRQTIEVPEKKA</sequence>
<feature type="transmembrane region" description="Helical" evidence="8">
    <location>
        <begin position="333"/>
        <end position="353"/>
    </location>
</feature>
<evidence type="ECO:0000256" key="7">
    <source>
        <dbReference type="RuleBase" id="RU003346"/>
    </source>
</evidence>
<dbReference type="Pfam" id="PF00083">
    <property type="entry name" value="Sugar_tr"/>
    <property type="match status" value="1"/>
</dbReference>
<proteinExistence type="inferred from homology"/>
<dbReference type="PRINTS" id="PR00171">
    <property type="entry name" value="SUGRTRNSPORT"/>
</dbReference>
<dbReference type="InterPro" id="IPR050360">
    <property type="entry name" value="MFS_Sugar_Transporters"/>
</dbReference>
<feature type="domain" description="Major facilitator superfamily (MFS) profile" evidence="9">
    <location>
        <begin position="21"/>
        <end position="456"/>
    </location>
</feature>
<dbReference type="GO" id="GO:0016020">
    <property type="term" value="C:membrane"/>
    <property type="evidence" value="ECO:0007669"/>
    <property type="project" value="UniProtKB-SubCell"/>
</dbReference>
<evidence type="ECO:0000256" key="8">
    <source>
        <dbReference type="SAM" id="Phobius"/>
    </source>
</evidence>
<evidence type="ECO:0000256" key="3">
    <source>
        <dbReference type="ARBA" id="ARBA00022448"/>
    </source>
</evidence>
<feature type="transmembrane region" description="Helical" evidence="8">
    <location>
        <begin position="90"/>
        <end position="107"/>
    </location>
</feature>
<comment type="subcellular location">
    <subcellularLocation>
        <location evidence="1">Membrane</location>
        <topology evidence="1">Multi-pass membrane protein</topology>
    </subcellularLocation>
</comment>
<name>A0A2T2N230_CORCC</name>
<feature type="transmembrane region" description="Helical" evidence="8">
    <location>
        <begin position="64"/>
        <end position="83"/>
    </location>
</feature>
<dbReference type="InterPro" id="IPR005829">
    <property type="entry name" value="Sugar_transporter_CS"/>
</dbReference>
<keyword evidence="5 8" id="KW-1133">Transmembrane helix</keyword>
<evidence type="ECO:0000256" key="5">
    <source>
        <dbReference type="ARBA" id="ARBA00022989"/>
    </source>
</evidence>
<evidence type="ECO:0000256" key="1">
    <source>
        <dbReference type="ARBA" id="ARBA00004141"/>
    </source>
</evidence>
<dbReference type="InterPro" id="IPR005828">
    <property type="entry name" value="MFS_sugar_transport-like"/>
</dbReference>
<evidence type="ECO:0000256" key="6">
    <source>
        <dbReference type="ARBA" id="ARBA00023136"/>
    </source>
</evidence>
<feature type="transmembrane region" description="Helical" evidence="8">
    <location>
        <begin position="402"/>
        <end position="427"/>
    </location>
</feature>
<feature type="transmembrane region" description="Helical" evidence="8">
    <location>
        <begin position="267"/>
        <end position="289"/>
    </location>
</feature>
<dbReference type="PROSITE" id="PS50850">
    <property type="entry name" value="MFS"/>
    <property type="match status" value="1"/>
</dbReference>
<dbReference type="InterPro" id="IPR036259">
    <property type="entry name" value="MFS_trans_sf"/>
</dbReference>
<dbReference type="OrthoDB" id="6133115at2759"/>
<dbReference type="Proteomes" id="UP000240883">
    <property type="component" value="Unassembled WGS sequence"/>
</dbReference>
<dbReference type="PROSITE" id="PS00216">
    <property type="entry name" value="SUGAR_TRANSPORT_1"/>
    <property type="match status" value="1"/>
</dbReference>
<feature type="transmembrane region" description="Helical" evidence="8">
    <location>
        <begin position="15"/>
        <end position="34"/>
    </location>
</feature>
<reference evidence="10 11" key="1">
    <citation type="journal article" date="2018" name="Front. Microbiol.">
        <title>Genome-Wide Analysis of Corynespora cassiicola Leaf Fall Disease Putative Effectors.</title>
        <authorList>
            <person name="Lopez D."/>
            <person name="Ribeiro S."/>
            <person name="Label P."/>
            <person name="Fumanal B."/>
            <person name="Venisse J.S."/>
            <person name="Kohler A."/>
            <person name="de Oliveira R.R."/>
            <person name="Labutti K."/>
            <person name="Lipzen A."/>
            <person name="Lail K."/>
            <person name="Bauer D."/>
            <person name="Ohm R.A."/>
            <person name="Barry K.W."/>
            <person name="Spatafora J."/>
            <person name="Grigoriev I.V."/>
            <person name="Martin F.M."/>
            <person name="Pujade-Renaud V."/>
        </authorList>
    </citation>
    <scope>NUCLEOTIDE SEQUENCE [LARGE SCALE GENOMIC DNA]</scope>
    <source>
        <strain evidence="10 11">Philippines</strain>
    </source>
</reference>
<evidence type="ECO:0000256" key="2">
    <source>
        <dbReference type="ARBA" id="ARBA00010992"/>
    </source>
</evidence>
<dbReference type="PROSITE" id="PS00217">
    <property type="entry name" value="SUGAR_TRANSPORT_2"/>
    <property type="match status" value="1"/>
</dbReference>
<dbReference type="FunFam" id="1.20.1250.20:FF:000134">
    <property type="entry name" value="MFS sugar transporter protein"/>
    <property type="match status" value="1"/>
</dbReference>
<feature type="transmembrane region" description="Helical" evidence="8">
    <location>
        <begin position="309"/>
        <end position="326"/>
    </location>
</feature>
<evidence type="ECO:0000259" key="9">
    <source>
        <dbReference type="PROSITE" id="PS50850"/>
    </source>
</evidence>
<keyword evidence="6 8" id="KW-0472">Membrane</keyword>